<protein>
    <submittedName>
        <fullName evidence="3">Uncharacterized protein</fullName>
    </submittedName>
</protein>
<evidence type="ECO:0000256" key="2">
    <source>
        <dbReference type="SAM" id="SignalP"/>
    </source>
</evidence>
<keyword evidence="4" id="KW-1185">Reference proteome</keyword>
<feature type="chain" id="PRO_5044790988" evidence="2">
    <location>
        <begin position="16"/>
        <end position="202"/>
    </location>
</feature>
<feature type="region of interest" description="Disordered" evidence="1">
    <location>
        <begin position="174"/>
        <end position="202"/>
    </location>
</feature>
<comment type="caution">
    <text evidence="3">The sequence shown here is derived from an EMBL/GenBank/DDBJ whole genome shotgun (WGS) entry which is preliminary data.</text>
</comment>
<accession>A0ABD3PRI7</accession>
<sequence>MASLLLLLMAASSNAFQSTFSFNTLEKTSVIQQRTSTLQLSDEVEEYEEGEEFFVSPEQILFLRKEASKRESSRKLPKLILSPEEATEVTDETVERIMDLFDKSELIEVRGISRDVKKHVYETAHGLAGLLEEEMGKPVCVVDIKGFAAKMYSPWDEDRGYNIQLRTSYRPGQWTRKPKPIRDARGQIIKSEDGKSVKRIPE</sequence>
<evidence type="ECO:0000256" key="1">
    <source>
        <dbReference type="SAM" id="MobiDB-lite"/>
    </source>
</evidence>
<dbReference type="Proteomes" id="UP001530400">
    <property type="component" value="Unassembled WGS sequence"/>
</dbReference>
<gene>
    <name evidence="3" type="ORF">ACHAWO_013539</name>
</gene>
<organism evidence="3 4">
    <name type="scientific">Cyclotella atomus</name>
    <dbReference type="NCBI Taxonomy" id="382360"/>
    <lineage>
        <taxon>Eukaryota</taxon>
        <taxon>Sar</taxon>
        <taxon>Stramenopiles</taxon>
        <taxon>Ochrophyta</taxon>
        <taxon>Bacillariophyta</taxon>
        <taxon>Coscinodiscophyceae</taxon>
        <taxon>Thalassiosirophycidae</taxon>
        <taxon>Stephanodiscales</taxon>
        <taxon>Stephanodiscaceae</taxon>
        <taxon>Cyclotella</taxon>
    </lineage>
</organism>
<dbReference type="EMBL" id="JALLPJ020000487">
    <property type="protein sequence ID" value="KAL3790720.1"/>
    <property type="molecule type" value="Genomic_DNA"/>
</dbReference>
<reference evidence="3 4" key="1">
    <citation type="submission" date="2024-10" db="EMBL/GenBank/DDBJ databases">
        <title>Updated reference genomes for cyclostephanoid diatoms.</title>
        <authorList>
            <person name="Roberts W.R."/>
            <person name="Alverson A.J."/>
        </authorList>
    </citation>
    <scope>NUCLEOTIDE SEQUENCE [LARGE SCALE GENOMIC DNA]</scope>
    <source>
        <strain evidence="3 4">AJA010-31</strain>
    </source>
</reference>
<proteinExistence type="predicted"/>
<dbReference type="AlphaFoldDB" id="A0ABD3PRI7"/>
<feature type="compositionally biased region" description="Basic and acidic residues" evidence="1">
    <location>
        <begin position="180"/>
        <end position="202"/>
    </location>
</feature>
<evidence type="ECO:0000313" key="3">
    <source>
        <dbReference type="EMBL" id="KAL3790720.1"/>
    </source>
</evidence>
<evidence type="ECO:0000313" key="4">
    <source>
        <dbReference type="Proteomes" id="UP001530400"/>
    </source>
</evidence>
<keyword evidence="2" id="KW-0732">Signal</keyword>
<feature type="signal peptide" evidence="2">
    <location>
        <begin position="1"/>
        <end position="15"/>
    </location>
</feature>
<name>A0ABD3PRI7_9STRA</name>